<dbReference type="InterPro" id="IPR013083">
    <property type="entry name" value="Znf_RING/FYVE/PHD"/>
</dbReference>
<reference evidence="4 5" key="1">
    <citation type="submission" date="2019-07" db="EMBL/GenBank/DDBJ databases">
        <title>Genomics analysis of Aphanomyces spp. identifies a new class of oomycete effector associated with host adaptation.</title>
        <authorList>
            <person name="Gaulin E."/>
        </authorList>
    </citation>
    <scope>NUCLEOTIDE SEQUENCE [LARGE SCALE GENOMIC DNA]</scope>
    <source>
        <strain evidence="4 5">ATCC 201684</strain>
    </source>
</reference>
<dbReference type="SMART" id="SM00213">
    <property type="entry name" value="UBQ"/>
    <property type="match status" value="1"/>
</dbReference>
<dbReference type="PROSITE" id="PS50089">
    <property type="entry name" value="ZF_RING_2"/>
    <property type="match status" value="1"/>
</dbReference>
<proteinExistence type="predicted"/>
<dbReference type="SUPFAM" id="SSF57850">
    <property type="entry name" value="RING/U-box"/>
    <property type="match status" value="1"/>
</dbReference>
<evidence type="ECO:0000256" key="1">
    <source>
        <dbReference type="PROSITE-ProRule" id="PRU00175"/>
    </source>
</evidence>
<feature type="domain" description="Ubiquitin-like" evidence="2">
    <location>
        <begin position="84"/>
        <end position="159"/>
    </location>
</feature>
<keyword evidence="5" id="KW-1185">Reference proteome</keyword>
<comment type="caution">
    <text evidence="4">The sequence shown here is derived from an EMBL/GenBank/DDBJ whole genome shotgun (WGS) entry which is preliminary data.</text>
</comment>
<evidence type="ECO:0000259" key="3">
    <source>
        <dbReference type="PROSITE" id="PS50089"/>
    </source>
</evidence>
<evidence type="ECO:0000259" key="2">
    <source>
        <dbReference type="PROSITE" id="PS50053"/>
    </source>
</evidence>
<feature type="domain" description="RING-type" evidence="3">
    <location>
        <begin position="308"/>
        <end position="357"/>
    </location>
</feature>
<dbReference type="CDD" id="cd17039">
    <property type="entry name" value="Ubl_ubiquitin_like"/>
    <property type="match status" value="1"/>
</dbReference>
<dbReference type="EMBL" id="VJMJ01000036">
    <property type="protein sequence ID" value="KAF0741612.1"/>
    <property type="molecule type" value="Genomic_DNA"/>
</dbReference>
<keyword evidence="1" id="KW-0863">Zinc-finger</keyword>
<dbReference type="Gene3D" id="3.10.20.90">
    <property type="entry name" value="Phosphatidylinositol 3-kinase Catalytic Subunit, Chain A, domain 1"/>
    <property type="match status" value="1"/>
</dbReference>
<keyword evidence="1" id="KW-0479">Metal-binding</keyword>
<dbReference type="Gene3D" id="3.30.40.10">
    <property type="entry name" value="Zinc/RING finger domain, C3HC4 (zinc finger)"/>
    <property type="match status" value="1"/>
</dbReference>
<dbReference type="InterPro" id="IPR029071">
    <property type="entry name" value="Ubiquitin-like_domsf"/>
</dbReference>
<keyword evidence="1" id="KW-0862">Zinc</keyword>
<protein>
    <recommendedName>
        <fullName evidence="6">RING-type domain-containing protein</fullName>
    </recommendedName>
</protein>
<dbReference type="GO" id="GO:0008270">
    <property type="term" value="F:zinc ion binding"/>
    <property type="evidence" value="ECO:0007669"/>
    <property type="project" value="UniProtKB-KW"/>
</dbReference>
<sequence length="362" mass="40134">MAVVWVDPTTNEAGGVVFLSPSELNQASRVGCLENHLKSKLPLPFRSKSSLKMHGQELKCQDISAYLPLLRTDIPRFVLSTRTLPLLISPPSGQTVTVWVNPARTVEHMKREISAALGIPPPDQRLLCNGRELRGHRLIESAGLKSYSTVQLAMRLSGGGGGMTKLLRAYKFANLTQDDLLVQVPLTTDGPDWLTVECGLSIESDCTNADCVAFNNEVISPQHFDAFNLTAHKVVCPMCSCQCIPRTCGFYECKWRFEGVLHGSGMHISSEWTDASNDMYHVFDCSEATMVKWLTLVVSVRPVDVEECPVCFEPLCEDIQRLAPLPCKHPVHRSCMDEWDVICKMQNQNPTTCPTCRAPVSS</sequence>
<dbReference type="PRINTS" id="PR00348">
    <property type="entry name" value="UBIQUITIN"/>
</dbReference>
<evidence type="ECO:0000313" key="4">
    <source>
        <dbReference type="EMBL" id="KAF0741612.1"/>
    </source>
</evidence>
<evidence type="ECO:0008006" key="6">
    <source>
        <dbReference type="Google" id="ProtNLM"/>
    </source>
</evidence>
<gene>
    <name evidence="4" type="ORF">Ae201684_003291</name>
</gene>
<dbReference type="InterPro" id="IPR019956">
    <property type="entry name" value="Ubiquitin_dom"/>
</dbReference>
<dbReference type="Pfam" id="PF00240">
    <property type="entry name" value="ubiquitin"/>
    <property type="match status" value="1"/>
</dbReference>
<accession>A0A6G0XMC3</accession>
<dbReference type="VEuPathDB" id="FungiDB:AeMF1_001568"/>
<name>A0A6G0XMC3_9STRA</name>
<dbReference type="SUPFAM" id="SSF54236">
    <property type="entry name" value="Ubiquitin-like"/>
    <property type="match status" value="1"/>
</dbReference>
<dbReference type="AlphaFoldDB" id="A0A6G0XMC3"/>
<organism evidence="4 5">
    <name type="scientific">Aphanomyces euteiches</name>
    <dbReference type="NCBI Taxonomy" id="100861"/>
    <lineage>
        <taxon>Eukaryota</taxon>
        <taxon>Sar</taxon>
        <taxon>Stramenopiles</taxon>
        <taxon>Oomycota</taxon>
        <taxon>Saprolegniomycetes</taxon>
        <taxon>Saprolegniales</taxon>
        <taxon>Verrucalvaceae</taxon>
        <taxon>Aphanomyces</taxon>
    </lineage>
</organism>
<dbReference type="InterPro" id="IPR001841">
    <property type="entry name" value="Znf_RING"/>
</dbReference>
<evidence type="ECO:0000313" key="5">
    <source>
        <dbReference type="Proteomes" id="UP000481153"/>
    </source>
</evidence>
<dbReference type="PROSITE" id="PS50053">
    <property type="entry name" value="UBIQUITIN_2"/>
    <property type="match status" value="1"/>
</dbReference>
<dbReference type="Pfam" id="PF13639">
    <property type="entry name" value="zf-RING_2"/>
    <property type="match status" value="1"/>
</dbReference>
<dbReference type="InterPro" id="IPR000626">
    <property type="entry name" value="Ubiquitin-like_dom"/>
</dbReference>
<dbReference type="Proteomes" id="UP000481153">
    <property type="component" value="Unassembled WGS sequence"/>
</dbReference>
<dbReference type="SMART" id="SM00184">
    <property type="entry name" value="RING"/>
    <property type="match status" value="1"/>
</dbReference>